<dbReference type="RefSeq" id="WP_344009530.1">
    <property type="nucleotide sequence ID" value="NZ_BAAAMY010000015.1"/>
</dbReference>
<protein>
    <recommendedName>
        <fullName evidence="3">MmcQ/YjbR family DNA-binding protein</fullName>
    </recommendedName>
</protein>
<evidence type="ECO:0008006" key="3">
    <source>
        <dbReference type="Google" id="ProtNLM"/>
    </source>
</evidence>
<dbReference type="Proteomes" id="UP001501612">
    <property type="component" value="Unassembled WGS sequence"/>
</dbReference>
<gene>
    <name evidence="1" type="ORF">GCM10009737_37450</name>
</gene>
<keyword evidence="2" id="KW-1185">Reference proteome</keyword>
<accession>A0ABP5B8L8</accession>
<organism evidence="1 2">
    <name type="scientific">Nocardioides lentus</name>
    <dbReference type="NCBI Taxonomy" id="338077"/>
    <lineage>
        <taxon>Bacteria</taxon>
        <taxon>Bacillati</taxon>
        <taxon>Actinomycetota</taxon>
        <taxon>Actinomycetes</taxon>
        <taxon>Propionibacteriales</taxon>
        <taxon>Nocardioidaceae</taxon>
        <taxon>Nocardioides</taxon>
    </lineage>
</organism>
<reference evidence="2" key="1">
    <citation type="journal article" date="2019" name="Int. J. Syst. Evol. Microbiol.">
        <title>The Global Catalogue of Microorganisms (GCM) 10K type strain sequencing project: providing services to taxonomists for standard genome sequencing and annotation.</title>
        <authorList>
            <consortium name="The Broad Institute Genomics Platform"/>
            <consortium name="The Broad Institute Genome Sequencing Center for Infectious Disease"/>
            <person name="Wu L."/>
            <person name="Ma J."/>
        </authorList>
    </citation>
    <scope>NUCLEOTIDE SEQUENCE [LARGE SCALE GENOMIC DNA]</scope>
    <source>
        <strain evidence="2">JCM 14046</strain>
    </source>
</reference>
<dbReference type="EMBL" id="BAAAMY010000015">
    <property type="protein sequence ID" value="GAA1932025.1"/>
    <property type="molecule type" value="Genomic_DNA"/>
</dbReference>
<comment type="caution">
    <text evidence="1">The sequence shown here is derived from an EMBL/GenBank/DDBJ whole genome shotgun (WGS) entry which is preliminary data.</text>
</comment>
<proteinExistence type="predicted"/>
<sequence>MDLDGLDALATGLDGVRRTTRDGLARWQYDGRLVVREVDARTIVVRVPFDVRALLLAAHPAVFAVPQRYARHMMVVAYLDAPDPATDDAVEDAVVAAWRLQRAQGRGESGLT</sequence>
<name>A0ABP5B8L8_9ACTN</name>
<evidence type="ECO:0000313" key="1">
    <source>
        <dbReference type="EMBL" id="GAA1932025.1"/>
    </source>
</evidence>
<evidence type="ECO:0000313" key="2">
    <source>
        <dbReference type="Proteomes" id="UP001501612"/>
    </source>
</evidence>